<dbReference type="OrthoDB" id="3524679at2759"/>
<feature type="region of interest" description="Disordered" evidence="1">
    <location>
        <begin position="235"/>
        <end position="280"/>
    </location>
</feature>
<dbReference type="PROSITE" id="PS51257">
    <property type="entry name" value="PROKAR_LIPOPROTEIN"/>
    <property type="match status" value="1"/>
</dbReference>
<sequence length="280" mass="30068">MQKGDFRIGTYLLAVPSFVFFALSLTGCVSTSSGIPDIFTAKIANGVNTTTSTILEVRIGYFGICVSFVGRLDCLPSAGKTSGALLRSLNASTYNVTISASESMDMLDLALVIQTKIFICLFVVAGLLYTLGVLSLFVLKRSFTAQQDERITRRRYTIRGASLALLWISTAFTLASALSVNQMTSALDYITDVNSTSRFRITGRKTLNVLQWLAFAFTLLFVLGVSSIFTRKGNTLGSSGSSTKTGDTNRGSVPLPPLPPPPPPFAPRPLPPPPPPPLPM</sequence>
<dbReference type="Pfam" id="PF12351">
    <property type="entry name" value="Fig1"/>
    <property type="match status" value="1"/>
</dbReference>
<feature type="compositionally biased region" description="Low complexity" evidence="1">
    <location>
        <begin position="235"/>
        <end position="248"/>
    </location>
</feature>
<feature type="transmembrane region" description="Helical" evidence="2">
    <location>
        <begin position="113"/>
        <end position="139"/>
    </location>
</feature>
<dbReference type="InterPro" id="IPR033481">
    <property type="entry name" value="Dni1/Fig1"/>
</dbReference>
<dbReference type="AlphaFoldDB" id="A0A6G1ING3"/>
<dbReference type="GO" id="GO:0016020">
    <property type="term" value="C:membrane"/>
    <property type="evidence" value="ECO:0007669"/>
    <property type="project" value="InterPro"/>
</dbReference>
<evidence type="ECO:0000313" key="3">
    <source>
        <dbReference type="EMBL" id="KAF2679530.1"/>
    </source>
</evidence>
<dbReference type="Proteomes" id="UP000799291">
    <property type="component" value="Unassembled WGS sequence"/>
</dbReference>
<keyword evidence="4" id="KW-1185">Reference proteome</keyword>
<feature type="compositionally biased region" description="Pro residues" evidence="1">
    <location>
        <begin position="254"/>
        <end position="280"/>
    </location>
</feature>
<organism evidence="3 4">
    <name type="scientific">Lentithecium fluviatile CBS 122367</name>
    <dbReference type="NCBI Taxonomy" id="1168545"/>
    <lineage>
        <taxon>Eukaryota</taxon>
        <taxon>Fungi</taxon>
        <taxon>Dikarya</taxon>
        <taxon>Ascomycota</taxon>
        <taxon>Pezizomycotina</taxon>
        <taxon>Dothideomycetes</taxon>
        <taxon>Pleosporomycetidae</taxon>
        <taxon>Pleosporales</taxon>
        <taxon>Massarineae</taxon>
        <taxon>Lentitheciaceae</taxon>
        <taxon>Lentithecium</taxon>
    </lineage>
</organism>
<feature type="transmembrane region" description="Helical" evidence="2">
    <location>
        <begin position="12"/>
        <end position="35"/>
    </location>
</feature>
<reference evidence="3" key="1">
    <citation type="journal article" date="2020" name="Stud. Mycol.">
        <title>101 Dothideomycetes genomes: a test case for predicting lifestyles and emergence of pathogens.</title>
        <authorList>
            <person name="Haridas S."/>
            <person name="Albert R."/>
            <person name="Binder M."/>
            <person name="Bloem J."/>
            <person name="Labutti K."/>
            <person name="Salamov A."/>
            <person name="Andreopoulos B."/>
            <person name="Baker S."/>
            <person name="Barry K."/>
            <person name="Bills G."/>
            <person name="Bluhm B."/>
            <person name="Cannon C."/>
            <person name="Castanera R."/>
            <person name="Culley D."/>
            <person name="Daum C."/>
            <person name="Ezra D."/>
            <person name="Gonzalez J."/>
            <person name="Henrissat B."/>
            <person name="Kuo A."/>
            <person name="Liang C."/>
            <person name="Lipzen A."/>
            <person name="Lutzoni F."/>
            <person name="Magnuson J."/>
            <person name="Mondo S."/>
            <person name="Nolan M."/>
            <person name="Ohm R."/>
            <person name="Pangilinan J."/>
            <person name="Park H.-J."/>
            <person name="Ramirez L."/>
            <person name="Alfaro M."/>
            <person name="Sun H."/>
            <person name="Tritt A."/>
            <person name="Yoshinaga Y."/>
            <person name="Zwiers L.-H."/>
            <person name="Turgeon B."/>
            <person name="Goodwin S."/>
            <person name="Spatafora J."/>
            <person name="Crous P."/>
            <person name="Grigoriev I."/>
        </authorList>
    </citation>
    <scope>NUCLEOTIDE SEQUENCE</scope>
    <source>
        <strain evidence="3">CBS 122367</strain>
    </source>
</reference>
<evidence type="ECO:0000256" key="1">
    <source>
        <dbReference type="SAM" id="MobiDB-lite"/>
    </source>
</evidence>
<feature type="transmembrane region" description="Helical" evidence="2">
    <location>
        <begin position="209"/>
        <end position="229"/>
    </location>
</feature>
<feature type="transmembrane region" description="Helical" evidence="2">
    <location>
        <begin position="160"/>
        <end position="180"/>
    </location>
</feature>
<protein>
    <submittedName>
        <fullName evidence="3">Uncharacterized protein</fullName>
    </submittedName>
</protein>
<gene>
    <name evidence="3" type="ORF">K458DRAFT_408135</name>
</gene>
<keyword evidence="2" id="KW-1133">Transmembrane helix</keyword>
<keyword evidence="2" id="KW-0472">Membrane</keyword>
<evidence type="ECO:0000256" key="2">
    <source>
        <dbReference type="SAM" id="Phobius"/>
    </source>
</evidence>
<evidence type="ECO:0000313" key="4">
    <source>
        <dbReference type="Proteomes" id="UP000799291"/>
    </source>
</evidence>
<name>A0A6G1ING3_9PLEO</name>
<dbReference type="EMBL" id="MU005603">
    <property type="protein sequence ID" value="KAF2679530.1"/>
    <property type="molecule type" value="Genomic_DNA"/>
</dbReference>
<proteinExistence type="predicted"/>
<accession>A0A6G1ING3</accession>
<keyword evidence="2" id="KW-0812">Transmembrane</keyword>